<evidence type="ECO:0000256" key="2">
    <source>
        <dbReference type="ARBA" id="ARBA00022679"/>
    </source>
</evidence>
<dbReference type="GO" id="GO:0032259">
    <property type="term" value="P:methylation"/>
    <property type="evidence" value="ECO:0007669"/>
    <property type="project" value="UniProtKB-KW"/>
</dbReference>
<dbReference type="EMBL" id="CP114014">
    <property type="protein sequence ID" value="XAY05052.1"/>
    <property type="molecule type" value="Genomic_DNA"/>
</dbReference>
<dbReference type="GO" id="GO:0008757">
    <property type="term" value="F:S-adenosylmethionine-dependent methyltransferase activity"/>
    <property type="evidence" value="ECO:0007669"/>
    <property type="project" value="InterPro"/>
</dbReference>
<proteinExistence type="predicted"/>
<dbReference type="CDD" id="cd02440">
    <property type="entry name" value="AdoMet_MTases"/>
    <property type="match status" value="1"/>
</dbReference>
<keyword evidence="2" id="KW-0808">Transferase</keyword>
<dbReference type="Pfam" id="PF05401">
    <property type="entry name" value="NodS"/>
    <property type="match status" value="1"/>
</dbReference>
<name>A0AAU7AU99_9ACTN</name>
<protein>
    <recommendedName>
        <fullName evidence="5">Methyltransferase domain-containing protein</fullName>
    </recommendedName>
</protein>
<dbReference type="Gene3D" id="3.40.50.150">
    <property type="entry name" value="Vaccinia Virus protein VP39"/>
    <property type="match status" value="1"/>
</dbReference>
<evidence type="ECO:0000313" key="4">
    <source>
        <dbReference type="EMBL" id="XAY05052.1"/>
    </source>
</evidence>
<dbReference type="SUPFAM" id="SSF53335">
    <property type="entry name" value="S-adenosyl-L-methionine-dependent methyltransferases"/>
    <property type="match status" value="1"/>
</dbReference>
<dbReference type="GO" id="GO:0009312">
    <property type="term" value="P:oligosaccharide biosynthetic process"/>
    <property type="evidence" value="ECO:0007669"/>
    <property type="project" value="InterPro"/>
</dbReference>
<gene>
    <name evidence="4" type="ORF">DSM112329_01893</name>
</gene>
<accession>A0AAU7AU99</accession>
<sequence length="187" mass="21002">MSLPPEHFEALYRADPDPWAFATSDYESAKYRRTVEALEDRRYPRALELGCSIGVLTRQLAGLCDVLVACDAAPTAVAAAFSRVEDLDHVDVTTAVLPELPAGRWDLVVASEVLYYLDDEALDRTLDAIESVLVPGGRLLAVHWTQPTRTYPQQGDDVHAAIERRPALTLEHGERHESYRLDRFTRR</sequence>
<evidence type="ECO:0008006" key="5">
    <source>
        <dbReference type="Google" id="ProtNLM"/>
    </source>
</evidence>
<dbReference type="RefSeq" id="WP_354701573.1">
    <property type="nucleotide sequence ID" value="NZ_CP114014.1"/>
</dbReference>
<keyword evidence="1" id="KW-0489">Methyltransferase</keyword>
<evidence type="ECO:0000256" key="3">
    <source>
        <dbReference type="ARBA" id="ARBA00022691"/>
    </source>
</evidence>
<dbReference type="AlphaFoldDB" id="A0AAU7AU99"/>
<evidence type="ECO:0000256" key="1">
    <source>
        <dbReference type="ARBA" id="ARBA00022603"/>
    </source>
</evidence>
<organism evidence="4">
    <name type="scientific">Paraconexibacter sp. AEG42_29</name>
    <dbReference type="NCBI Taxonomy" id="2997339"/>
    <lineage>
        <taxon>Bacteria</taxon>
        <taxon>Bacillati</taxon>
        <taxon>Actinomycetota</taxon>
        <taxon>Thermoleophilia</taxon>
        <taxon>Solirubrobacterales</taxon>
        <taxon>Paraconexibacteraceae</taxon>
        <taxon>Paraconexibacter</taxon>
    </lineage>
</organism>
<reference evidence="4" key="1">
    <citation type="submission" date="2022-12" db="EMBL/GenBank/DDBJ databases">
        <title>Paraconexibacter alkalitolerans sp. nov. and Baekduia alba sp. nov., isolated from soil and emended description of the genera Paraconexibacter (Chun et al., 2020) and Baekduia (An et al., 2020).</title>
        <authorList>
            <person name="Vieira S."/>
            <person name="Huber K.J."/>
            <person name="Geppert A."/>
            <person name="Wolf J."/>
            <person name="Neumann-Schaal M."/>
            <person name="Muesken M."/>
            <person name="Overmann J."/>
        </authorList>
    </citation>
    <scope>NUCLEOTIDE SEQUENCE</scope>
    <source>
        <strain evidence="4">AEG42_29</strain>
    </source>
</reference>
<dbReference type="PANTHER" id="PTHR43464">
    <property type="entry name" value="METHYLTRANSFERASE"/>
    <property type="match status" value="1"/>
</dbReference>
<keyword evidence="3" id="KW-0949">S-adenosyl-L-methionine</keyword>
<dbReference type="PANTHER" id="PTHR43464:SF19">
    <property type="entry name" value="UBIQUINONE BIOSYNTHESIS O-METHYLTRANSFERASE, MITOCHONDRIAL"/>
    <property type="match status" value="1"/>
</dbReference>
<dbReference type="KEGG" id="parq:DSM112329_01893"/>
<dbReference type="InterPro" id="IPR029063">
    <property type="entry name" value="SAM-dependent_MTases_sf"/>
</dbReference>
<dbReference type="InterPro" id="IPR008715">
    <property type="entry name" value="SAM-MeTfrase_NodS-like"/>
</dbReference>